<gene>
    <name evidence="2" type="ORF">FIESC28_04728</name>
</gene>
<dbReference type="Pfam" id="PF20150">
    <property type="entry name" value="2EXR"/>
    <property type="match status" value="1"/>
</dbReference>
<dbReference type="Proteomes" id="UP000253153">
    <property type="component" value="Unassembled WGS sequence"/>
</dbReference>
<dbReference type="AlphaFoldDB" id="A0A366RZV0"/>
<accession>A0A366RZV0</accession>
<organism evidence="2 3">
    <name type="scientific">Fusarium coffeatum</name>
    <dbReference type="NCBI Taxonomy" id="231269"/>
    <lineage>
        <taxon>Eukaryota</taxon>
        <taxon>Fungi</taxon>
        <taxon>Dikarya</taxon>
        <taxon>Ascomycota</taxon>
        <taxon>Pezizomycotina</taxon>
        <taxon>Sordariomycetes</taxon>
        <taxon>Hypocreomycetidae</taxon>
        <taxon>Hypocreales</taxon>
        <taxon>Nectriaceae</taxon>
        <taxon>Fusarium</taxon>
        <taxon>Fusarium incarnatum-equiseti species complex</taxon>
    </lineage>
</organism>
<dbReference type="InterPro" id="IPR045518">
    <property type="entry name" value="2EXR"/>
</dbReference>
<comment type="caution">
    <text evidence="2">The sequence shown here is derived from an EMBL/GenBank/DDBJ whole genome shotgun (WGS) entry which is preliminary data.</text>
</comment>
<keyword evidence="3" id="KW-1185">Reference proteome</keyword>
<dbReference type="PANTHER" id="PTHR35910:SF6">
    <property type="entry name" value="2EXR DOMAIN-CONTAINING PROTEIN"/>
    <property type="match status" value="1"/>
</dbReference>
<sequence>MVSIITTETTIPQSTCSYDHDKPTEFAHLPPELRRMIWRSSLAGPRIHKAVPKIVCVRPMYHGTQIISPQPPVALSVCKESRDVACKVLTPFLRCQCLACRLDPSPFQCQEHGKIGYFNRQLDILHLDPWNLFEDRDVRWVDFTQISVPDCYDENWVYERLSRILESRPRISQIYLTILRTDERMKEKAERKRNLRHHMSHGYELVKKAACVALEELEVVKNKDELSEALGERKQFDECEEMAEVLLKKFGMDRDIVVDVAFAKVCCSCP</sequence>
<name>A0A366RZV0_9HYPO</name>
<evidence type="ECO:0000259" key="1">
    <source>
        <dbReference type="Pfam" id="PF20150"/>
    </source>
</evidence>
<protein>
    <recommendedName>
        <fullName evidence="1">2EXR domain-containing protein</fullName>
    </recommendedName>
</protein>
<dbReference type="RefSeq" id="XP_031017082.1">
    <property type="nucleotide sequence ID" value="XM_031158875.1"/>
</dbReference>
<feature type="domain" description="2EXR" evidence="1">
    <location>
        <begin position="25"/>
        <end position="125"/>
    </location>
</feature>
<dbReference type="GeneID" id="41994171"/>
<dbReference type="EMBL" id="QKXC01000097">
    <property type="protein sequence ID" value="RBR21885.1"/>
    <property type="molecule type" value="Genomic_DNA"/>
</dbReference>
<evidence type="ECO:0000313" key="2">
    <source>
        <dbReference type="EMBL" id="RBR21885.1"/>
    </source>
</evidence>
<dbReference type="OrthoDB" id="3561261at2759"/>
<proteinExistence type="predicted"/>
<dbReference type="PANTHER" id="PTHR35910">
    <property type="entry name" value="2EXR DOMAIN-CONTAINING PROTEIN"/>
    <property type="match status" value="1"/>
</dbReference>
<reference evidence="2 3" key="1">
    <citation type="submission" date="2018-06" db="EMBL/GenBank/DDBJ databases">
        <title>Fusarium incarnatum-equiseti species complex species 28.</title>
        <authorList>
            <person name="Gardiner D.M."/>
        </authorList>
    </citation>
    <scope>NUCLEOTIDE SEQUENCE [LARGE SCALE GENOMIC DNA]</scope>
    <source>
        <strain evidence="2 3">FIESC_28</strain>
    </source>
</reference>
<evidence type="ECO:0000313" key="3">
    <source>
        <dbReference type="Proteomes" id="UP000253153"/>
    </source>
</evidence>